<organism evidence="2 3">
    <name type="scientific">Dactylosporangium siamense</name>
    <dbReference type="NCBI Taxonomy" id="685454"/>
    <lineage>
        <taxon>Bacteria</taxon>
        <taxon>Bacillati</taxon>
        <taxon>Actinomycetota</taxon>
        <taxon>Actinomycetes</taxon>
        <taxon>Micromonosporales</taxon>
        <taxon>Micromonosporaceae</taxon>
        <taxon>Dactylosporangium</taxon>
    </lineage>
</organism>
<evidence type="ECO:0000256" key="1">
    <source>
        <dbReference type="SAM" id="Phobius"/>
    </source>
</evidence>
<evidence type="ECO:0000313" key="3">
    <source>
        <dbReference type="Proteomes" id="UP000660611"/>
    </source>
</evidence>
<name>A0A919PYI6_9ACTN</name>
<evidence type="ECO:0000313" key="2">
    <source>
        <dbReference type="EMBL" id="GIG50883.1"/>
    </source>
</evidence>
<keyword evidence="1" id="KW-0472">Membrane</keyword>
<sequence>MIGVLAVAIYVLSLALAAWAFVEFFRHREPTRPLFQGLGAVGVLVLVQVVALAVGLARGNGPEAGGEIVTLIGYMLTALLLPPAGAVLARMEPTRWGSLLIGSAAVIVPVLILRLGQIWNG</sequence>
<keyword evidence="1" id="KW-1133">Transmembrane helix</keyword>
<feature type="transmembrane region" description="Helical" evidence="1">
    <location>
        <begin position="33"/>
        <end position="56"/>
    </location>
</feature>
<proteinExistence type="predicted"/>
<gene>
    <name evidence="2" type="ORF">Dsi01nite_089240</name>
</gene>
<dbReference type="EMBL" id="BONQ01000142">
    <property type="protein sequence ID" value="GIG50883.1"/>
    <property type="molecule type" value="Genomic_DNA"/>
</dbReference>
<dbReference type="RefSeq" id="WP_203852515.1">
    <property type="nucleotide sequence ID" value="NZ_BAAAVW010000012.1"/>
</dbReference>
<dbReference type="AlphaFoldDB" id="A0A919PYI6"/>
<keyword evidence="1" id="KW-0812">Transmembrane</keyword>
<dbReference type="Proteomes" id="UP000660611">
    <property type="component" value="Unassembled WGS sequence"/>
</dbReference>
<feature type="transmembrane region" description="Helical" evidence="1">
    <location>
        <begin position="95"/>
        <end position="115"/>
    </location>
</feature>
<keyword evidence="3" id="KW-1185">Reference proteome</keyword>
<comment type="caution">
    <text evidence="2">The sequence shown here is derived from an EMBL/GenBank/DDBJ whole genome shotgun (WGS) entry which is preliminary data.</text>
</comment>
<feature type="transmembrane region" description="Helical" evidence="1">
    <location>
        <begin position="68"/>
        <end position="89"/>
    </location>
</feature>
<protein>
    <submittedName>
        <fullName evidence="2">Uncharacterized protein</fullName>
    </submittedName>
</protein>
<reference evidence="2" key="1">
    <citation type="submission" date="2021-01" db="EMBL/GenBank/DDBJ databases">
        <title>Whole genome shotgun sequence of Dactylosporangium siamense NBRC 106093.</title>
        <authorList>
            <person name="Komaki H."/>
            <person name="Tamura T."/>
        </authorList>
    </citation>
    <scope>NUCLEOTIDE SEQUENCE</scope>
    <source>
        <strain evidence="2">NBRC 106093</strain>
    </source>
</reference>
<accession>A0A919PYI6</accession>